<dbReference type="PANTHER" id="PTHR38340">
    <property type="entry name" value="S-LAYER PROTEIN"/>
    <property type="match status" value="1"/>
</dbReference>
<dbReference type="InterPro" id="IPR006026">
    <property type="entry name" value="Peptidase_Metallo"/>
</dbReference>
<dbReference type="InterPro" id="IPR034033">
    <property type="entry name" value="Serralysin-like"/>
</dbReference>
<dbReference type="CDD" id="cd04277">
    <property type="entry name" value="ZnMc_serralysin_like"/>
    <property type="match status" value="1"/>
</dbReference>
<proteinExistence type="inferred from homology"/>
<organism evidence="7">
    <name type="scientific">Azospirillum brasilense</name>
    <dbReference type="NCBI Taxonomy" id="192"/>
    <lineage>
        <taxon>Bacteria</taxon>
        <taxon>Pseudomonadati</taxon>
        <taxon>Pseudomonadota</taxon>
        <taxon>Alphaproteobacteria</taxon>
        <taxon>Rhodospirillales</taxon>
        <taxon>Azospirillaceae</taxon>
        <taxon>Azospirillum</taxon>
    </lineage>
</organism>
<evidence type="ECO:0000313" key="7">
    <source>
        <dbReference type="EMBL" id="AAS83088.1"/>
    </source>
</evidence>
<evidence type="ECO:0000256" key="1">
    <source>
        <dbReference type="ARBA" id="ARBA00001913"/>
    </source>
</evidence>
<comment type="subcellular location">
    <subcellularLocation>
        <location evidence="2">Secreted</location>
    </subcellularLocation>
</comment>
<keyword evidence="5" id="KW-0677">Repeat</keyword>
<dbReference type="Pfam" id="PF08548">
    <property type="entry name" value="Peptidase_M10_C"/>
    <property type="match status" value="1"/>
</dbReference>
<dbReference type="InterPro" id="IPR050557">
    <property type="entry name" value="RTX_toxin/Mannuronan_C5-epim"/>
</dbReference>
<dbReference type="GO" id="GO:0008237">
    <property type="term" value="F:metallopeptidase activity"/>
    <property type="evidence" value="ECO:0007669"/>
    <property type="project" value="InterPro"/>
</dbReference>
<dbReference type="InterPro" id="IPR001343">
    <property type="entry name" value="Hemolysn_Ca-bd"/>
</dbReference>
<evidence type="ECO:0000259" key="6">
    <source>
        <dbReference type="SMART" id="SM00235"/>
    </source>
</evidence>
<keyword evidence="7" id="KW-0378">Hydrolase</keyword>
<dbReference type="PROSITE" id="PS00330">
    <property type="entry name" value="HEMOLYSIN_CALCIUM"/>
    <property type="match status" value="1"/>
</dbReference>
<comment type="similarity">
    <text evidence="3">Belongs to the peptidase M10B family.</text>
</comment>
<dbReference type="SUPFAM" id="SSF55486">
    <property type="entry name" value="Metalloproteases ('zincins'), catalytic domain"/>
    <property type="match status" value="1"/>
</dbReference>
<keyword evidence="4" id="KW-0964">Secreted</keyword>
<dbReference type="PANTHER" id="PTHR38340:SF1">
    <property type="entry name" value="S-LAYER PROTEIN"/>
    <property type="match status" value="1"/>
</dbReference>
<accession>Q6QWB2</accession>
<protein>
    <submittedName>
        <fullName evidence="7">Putative protease-like protein</fullName>
    </submittedName>
</protein>
<gene>
    <name evidence="7" type="ORF">pRhico052</name>
</gene>
<dbReference type="GO" id="GO:0005509">
    <property type="term" value="F:calcium ion binding"/>
    <property type="evidence" value="ECO:0007669"/>
    <property type="project" value="InterPro"/>
</dbReference>
<keyword evidence="7" id="KW-0645">Protease</keyword>
<dbReference type="InterPro" id="IPR011049">
    <property type="entry name" value="Serralysin-like_metalloprot_C"/>
</dbReference>
<geneLocation type="plasmid" evidence="7">
    <name>90 MDa</name>
</geneLocation>
<dbReference type="SMART" id="SM00235">
    <property type="entry name" value="ZnMc"/>
    <property type="match status" value="1"/>
</dbReference>
<dbReference type="GO" id="GO:0005615">
    <property type="term" value="C:extracellular space"/>
    <property type="evidence" value="ECO:0007669"/>
    <property type="project" value="InterPro"/>
</dbReference>
<evidence type="ECO:0000256" key="2">
    <source>
        <dbReference type="ARBA" id="ARBA00004613"/>
    </source>
</evidence>
<evidence type="ECO:0000256" key="5">
    <source>
        <dbReference type="ARBA" id="ARBA00022737"/>
    </source>
</evidence>
<reference evidence="7" key="1">
    <citation type="journal article" date="2004" name="FEMS Microbiol. Lett.">
        <title>Annotation of the pRhico plasmid of Azospirillum brasilense reveals its role in determining the outer surface composition.</title>
        <authorList>
            <person name="Vanbleu E."/>
            <person name="Marchal K."/>
            <person name="Lambrecht M."/>
            <person name="Mathys J."/>
            <person name="Vanderleyden J."/>
        </authorList>
    </citation>
    <scope>NUCLEOTIDE SEQUENCE</scope>
    <source>
        <plasmid evidence="7">90 MDa</plasmid>
    </source>
</reference>
<dbReference type="SUPFAM" id="SSF51120">
    <property type="entry name" value="beta-Roll"/>
    <property type="match status" value="2"/>
</dbReference>
<dbReference type="InterPro" id="IPR018511">
    <property type="entry name" value="Hemolysin-typ_Ca-bd_CS"/>
</dbReference>
<keyword evidence="7" id="KW-0614">Plasmid</keyword>
<dbReference type="PRINTS" id="PR00313">
    <property type="entry name" value="CABNDNGRPT"/>
</dbReference>
<dbReference type="AlphaFoldDB" id="Q6QWB2"/>
<dbReference type="GO" id="GO:0008270">
    <property type="term" value="F:zinc ion binding"/>
    <property type="evidence" value="ECO:0007669"/>
    <property type="project" value="InterPro"/>
</dbReference>
<dbReference type="Gene3D" id="3.40.390.10">
    <property type="entry name" value="Collagenase (Catalytic Domain)"/>
    <property type="match status" value="1"/>
</dbReference>
<dbReference type="EMBL" id="AY523972">
    <property type="protein sequence ID" value="AAS83088.1"/>
    <property type="molecule type" value="Genomic_DNA"/>
</dbReference>
<comment type="cofactor">
    <cofactor evidence="1">
        <name>Ca(2+)</name>
        <dbReference type="ChEBI" id="CHEBI:29108"/>
    </cofactor>
</comment>
<evidence type="ECO:0000256" key="3">
    <source>
        <dbReference type="ARBA" id="ARBA00009490"/>
    </source>
</evidence>
<sequence length="589" mass="61336">MAAMSTPNYVFSVSKIAQSGRIEIDSLLAGYKWGEGSKPGEGVSLSYSFGVAGLSAYRDGYLTPDPGSVWTLSGTARAAIRQALNTWTAVANITCTEVADNALSCGDLRFGGSNAPATAYTVLPVADIPEAGDVWFGPLFADPSLSWASGSYTYQTIVHEIGHAFGLKHLHEEYGAFPIAPTGIDSQLYSTMSYRSYPGAPPGMGYWQDRFPTTPMVDDIAAIQYLYGANMSTNAGDTVYSWQPGQAIFETIWDGGGNDTISWANQTTDARIDLRPGSYSDLGPAWRAGFYMESRTLGIAYDCWIENAIGGSGNDILIGNERDNALYGGAGDDTLIGGAGNNLLDGGDGVDTAVFEGAPTSYTIRHSGAGEVTVDGPQGTNTLRSIEHLSFGDMTLALSRDATPGTVASTFFGVANSASGRQVLQEASTYSGPVQTLQWQLIGSDDGEAIVGGNGNDFINSRGGMDAIDGGAGDDVLDGGTGSNFLTGGAGHDTFFLDARSGEPVWSTVTDLEAGEIVTVWGWQPGQSVITWAEMGGAGGFTGATAHIDLNGDGQTDASLTLSGKSVGSLTAMPGTVNGTDYLAVWLNG</sequence>
<name>Q6QWB2_AZOBR</name>
<dbReference type="Pfam" id="PF00353">
    <property type="entry name" value="HemolysinCabind"/>
    <property type="match status" value="1"/>
</dbReference>
<dbReference type="InterPro" id="IPR024079">
    <property type="entry name" value="MetalloPept_cat_dom_sf"/>
</dbReference>
<dbReference type="GO" id="GO:0006508">
    <property type="term" value="P:proteolysis"/>
    <property type="evidence" value="ECO:0007669"/>
    <property type="project" value="UniProtKB-KW"/>
</dbReference>
<evidence type="ECO:0000256" key="4">
    <source>
        <dbReference type="ARBA" id="ARBA00022525"/>
    </source>
</evidence>
<dbReference type="Gene3D" id="2.150.10.10">
    <property type="entry name" value="Serralysin-like metalloprotease, C-terminal"/>
    <property type="match status" value="1"/>
</dbReference>
<dbReference type="InterPro" id="IPR013858">
    <property type="entry name" value="Peptidase_M10B_C"/>
</dbReference>
<feature type="domain" description="Peptidase metallopeptidase" evidence="6">
    <location>
        <begin position="55"/>
        <end position="229"/>
    </location>
</feature>